<evidence type="ECO:0000256" key="1">
    <source>
        <dbReference type="ARBA" id="ARBA00003362"/>
    </source>
</evidence>
<dbReference type="GO" id="GO:0043021">
    <property type="term" value="F:ribonucleoprotein complex binding"/>
    <property type="evidence" value="ECO:0007669"/>
    <property type="project" value="TreeGrafter"/>
</dbReference>
<dbReference type="PANTHER" id="PTHR45696">
    <property type="entry name" value="60S ACIDIC RIBOSOMAL PROTEIN P1"/>
    <property type="match status" value="1"/>
</dbReference>
<keyword evidence="3 8" id="KW-0689">Ribosomal protein</keyword>
<name>A0A177B0Y2_9BILA</name>
<dbReference type="FunFam" id="1.10.10.1410:FF:000002">
    <property type="entry name" value="60S acidic ribosomal protein P2"/>
    <property type="match status" value="1"/>
</dbReference>
<dbReference type="InterPro" id="IPR038716">
    <property type="entry name" value="P1/P2_N_sf"/>
</dbReference>
<dbReference type="Proteomes" id="UP000078046">
    <property type="component" value="Unassembled WGS sequence"/>
</dbReference>
<evidence type="ECO:0000256" key="5">
    <source>
        <dbReference type="ARBA" id="ARBA00035301"/>
    </source>
</evidence>
<keyword evidence="9" id="KW-1185">Reference proteome</keyword>
<dbReference type="GO" id="GO:0003735">
    <property type="term" value="F:structural constituent of ribosome"/>
    <property type="evidence" value="ECO:0007669"/>
    <property type="project" value="TreeGrafter"/>
</dbReference>
<dbReference type="GO" id="GO:0030295">
    <property type="term" value="F:protein kinase activator activity"/>
    <property type="evidence" value="ECO:0007669"/>
    <property type="project" value="TreeGrafter"/>
</dbReference>
<dbReference type="CDD" id="cd05831">
    <property type="entry name" value="Ribosomal_P1"/>
    <property type="match status" value="1"/>
</dbReference>
<evidence type="ECO:0000256" key="2">
    <source>
        <dbReference type="ARBA" id="ARBA00005436"/>
    </source>
</evidence>
<evidence type="ECO:0000256" key="3">
    <source>
        <dbReference type="ARBA" id="ARBA00022980"/>
    </source>
</evidence>
<dbReference type="AlphaFoldDB" id="A0A177B0Y2"/>
<evidence type="ECO:0000256" key="4">
    <source>
        <dbReference type="ARBA" id="ARBA00023274"/>
    </source>
</evidence>
<dbReference type="GO" id="GO:0022625">
    <property type="term" value="C:cytosolic large ribosomal subunit"/>
    <property type="evidence" value="ECO:0007669"/>
    <property type="project" value="TreeGrafter"/>
</dbReference>
<dbReference type="Pfam" id="PF00428">
    <property type="entry name" value="Ribosomal_60s"/>
    <property type="match status" value="1"/>
</dbReference>
<evidence type="ECO:0000313" key="9">
    <source>
        <dbReference type="Proteomes" id="UP000078046"/>
    </source>
</evidence>
<dbReference type="EMBL" id="LWCA01000542">
    <property type="protein sequence ID" value="OAF67937.1"/>
    <property type="molecule type" value="Genomic_DNA"/>
</dbReference>
<keyword evidence="4" id="KW-0687">Ribonucleoprotein</keyword>
<comment type="function">
    <text evidence="1">Plays an important role in the elongation step of protein synthesis.</text>
</comment>
<sequence length="110" mass="12004">MTTVELNKEMACVYACLMMLDDNVPVTENKLEKVLSAADISIEPFYTKAFAKCCQQKDYMQTLLTNASSVNTVSAPTTAAVETTSAPVEEKKEESEEEDSGSDNGFGLFD</sequence>
<proteinExistence type="inferred from homology"/>
<evidence type="ECO:0000256" key="7">
    <source>
        <dbReference type="SAM" id="MobiDB-lite"/>
    </source>
</evidence>
<organism evidence="8 9">
    <name type="scientific">Intoshia linei</name>
    <dbReference type="NCBI Taxonomy" id="1819745"/>
    <lineage>
        <taxon>Eukaryota</taxon>
        <taxon>Metazoa</taxon>
        <taxon>Spiralia</taxon>
        <taxon>Lophotrochozoa</taxon>
        <taxon>Mesozoa</taxon>
        <taxon>Orthonectida</taxon>
        <taxon>Rhopaluridae</taxon>
        <taxon>Intoshia</taxon>
    </lineage>
</organism>
<evidence type="ECO:0000313" key="8">
    <source>
        <dbReference type="EMBL" id="OAF67937.1"/>
    </source>
</evidence>
<comment type="similarity">
    <text evidence="2">Belongs to the eukaryotic ribosomal protein P1/P2 family.</text>
</comment>
<dbReference type="PANTHER" id="PTHR45696:SF10">
    <property type="entry name" value="LARGE RIBOSOMAL SUBUNIT PROTEIN P1"/>
    <property type="match status" value="1"/>
</dbReference>
<evidence type="ECO:0000256" key="6">
    <source>
        <dbReference type="ARBA" id="ARBA00035443"/>
    </source>
</evidence>
<dbReference type="GO" id="GO:0002181">
    <property type="term" value="P:cytoplasmic translation"/>
    <property type="evidence" value="ECO:0007669"/>
    <property type="project" value="TreeGrafter"/>
</dbReference>
<dbReference type="Gene3D" id="1.10.10.1410">
    <property type="match status" value="1"/>
</dbReference>
<feature type="compositionally biased region" description="Polar residues" evidence="7">
    <location>
        <begin position="74"/>
        <end position="86"/>
    </location>
</feature>
<comment type="caution">
    <text evidence="8">The sequence shown here is derived from an EMBL/GenBank/DDBJ whole genome shotgun (WGS) entry which is preliminary data.</text>
</comment>
<gene>
    <name evidence="8" type="ORF">A3Q56_04293</name>
</gene>
<feature type="region of interest" description="Disordered" evidence="7">
    <location>
        <begin position="74"/>
        <end position="110"/>
    </location>
</feature>
<protein>
    <recommendedName>
        <fullName evidence="5">Large ribosomal subunit protein P2</fullName>
    </recommendedName>
    <alternativeName>
        <fullName evidence="6">60S acidic ribosomal protein P2</fullName>
    </alternativeName>
</protein>
<accession>A0A177B0Y2</accession>
<dbReference type="OrthoDB" id="2194681at2759"/>
<reference evidence="8 9" key="1">
    <citation type="submission" date="2016-04" db="EMBL/GenBank/DDBJ databases">
        <title>The genome of Intoshia linei affirms orthonectids as highly simplified spiralians.</title>
        <authorList>
            <person name="Mikhailov K.V."/>
            <person name="Slusarev G.S."/>
            <person name="Nikitin M.A."/>
            <person name="Logacheva M.D."/>
            <person name="Penin A."/>
            <person name="Aleoshin V."/>
            <person name="Panchin Y.V."/>
        </authorList>
    </citation>
    <scope>NUCLEOTIDE SEQUENCE [LARGE SCALE GENOMIC DNA]</scope>
    <source>
        <strain evidence="8">Intl2013</strain>
        <tissue evidence="8">Whole animal</tissue>
    </source>
</reference>